<evidence type="ECO:0000313" key="8">
    <source>
        <dbReference type="Proteomes" id="UP001620626"/>
    </source>
</evidence>
<dbReference type="Pfam" id="PF02485">
    <property type="entry name" value="Branch"/>
    <property type="match status" value="1"/>
</dbReference>
<keyword evidence="4" id="KW-0472">Membrane</keyword>
<keyword evidence="8" id="KW-1185">Reference proteome</keyword>
<comment type="caution">
    <text evidence="7">The sequence shown here is derived from an EMBL/GenBank/DDBJ whole genome shotgun (WGS) entry which is preliminary data.</text>
</comment>
<dbReference type="Proteomes" id="UP001620626">
    <property type="component" value="Unassembled WGS sequence"/>
</dbReference>
<accession>A0ABD2KY72</accession>
<organism evidence="7 8">
    <name type="scientific">Heterodera trifolii</name>
    <dbReference type="NCBI Taxonomy" id="157864"/>
    <lineage>
        <taxon>Eukaryota</taxon>
        <taxon>Metazoa</taxon>
        <taxon>Ecdysozoa</taxon>
        <taxon>Nematoda</taxon>
        <taxon>Chromadorea</taxon>
        <taxon>Rhabditida</taxon>
        <taxon>Tylenchina</taxon>
        <taxon>Tylenchomorpha</taxon>
        <taxon>Tylenchoidea</taxon>
        <taxon>Heteroderidae</taxon>
        <taxon>Heteroderinae</taxon>
        <taxon>Heterodera</taxon>
    </lineage>
</organism>
<evidence type="ECO:0000256" key="6">
    <source>
        <dbReference type="SAM" id="MobiDB-lite"/>
    </source>
</evidence>
<evidence type="ECO:0000256" key="4">
    <source>
        <dbReference type="ARBA" id="ARBA00023136"/>
    </source>
</evidence>
<dbReference type="EMBL" id="JBICBT010000616">
    <property type="protein sequence ID" value="KAL3107530.1"/>
    <property type="molecule type" value="Genomic_DNA"/>
</dbReference>
<feature type="compositionally biased region" description="Basic and acidic residues" evidence="6">
    <location>
        <begin position="139"/>
        <end position="180"/>
    </location>
</feature>
<evidence type="ECO:0000256" key="1">
    <source>
        <dbReference type="ARBA" id="ARBA00004606"/>
    </source>
</evidence>
<gene>
    <name evidence="7" type="ORF">niasHT_014247</name>
</gene>
<feature type="compositionally biased region" description="Polar residues" evidence="6">
    <location>
        <begin position="114"/>
        <end position="138"/>
    </location>
</feature>
<feature type="compositionally biased region" description="Polar residues" evidence="6">
    <location>
        <begin position="62"/>
        <end position="100"/>
    </location>
</feature>
<feature type="compositionally biased region" description="Polar residues" evidence="6">
    <location>
        <begin position="219"/>
        <end position="248"/>
    </location>
</feature>
<protein>
    <submittedName>
        <fullName evidence="7">Uncharacterized protein</fullName>
    </submittedName>
</protein>
<feature type="compositionally biased region" description="Low complexity" evidence="6">
    <location>
        <begin position="257"/>
        <end position="281"/>
    </location>
</feature>
<evidence type="ECO:0000256" key="2">
    <source>
        <dbReference type="ARBA" id="ARBA00022676"/>
    </source>
</evidence>
<keyword evidence="2" id="KW-0328">Glycosyltransferase</keyword>
<feature type="region of interest" description="Disordered" evidence="6">
    <location>
        <begin position="1"/>
        <end position="300"/>
    </location>
</feature>
<dbReference type="GO" id="GO:0016757">
    <property type="term" value="F:glycosyltransferase activity"/>
    <property type="evidence" value="ECO:0007669"/>
    <property type="project" value="UniProtKB-KW"/>
</dbReference>
<dbReference type="AlphaFoldDB" id="A0ABD2KY72"/>
<comment type="subcellular location">
    <subcellularLocation>
        <location evidence="1">Membrane</location>
        <topology evidence="1">Single-pass type II membrane protein</topology>
    </subcellularLocation>
</comment>
<evidence type="ECO:0000256" key="3">
    <source>
        <dbReference type="ARBA" id="ARBA00022679"/>
    </source>
</evidence>
<sequence length="917" mass="105741">MSNRGKAKSVQVGPNPGMSNRGKAKSVQIETNAQLKEKNKVESVHVGPNPKLIERSEAKPVQTGTNPQLTESSKAKSVQRVTNPEMQNKNETNSVQTGSNLEFPERSKAKSIQMEKNPQLTDGSEGNSISQNPQNFRSFENERNIDKRKFLESKKENLRLADSSRDYGPRHRQFHGHDISPNRPQRHHDNYHTHSTRHGPEISPSRSQRYHDHYHTHSTRPSYRRNSSPDRQSAVQQGSQHSENYSTTEADRNRRGSSQQRHQQHYSHPSSSKSQRHYSSPDQKRASSSADSRRTNNSSSLDQYINCQSAQAQIIRDQTAEHNPKETNRQKQKQPVYEQNFENELYDPLQPSSLTTNAQAYNQPEQLQTTHASHGQPMFLPMNYHQPLLQAQAVNVSSQPAVVPFHAYPLQNPTHQTNFIYQQVQPMIVQPQPGPVVITQITPQPILPQYMPISQGPSTQYQSNDQLQHHVITINTNSGTNNYEKQNQREYFEHYPSKYSEREPASQHLAEKKNSDFRQLPINKTFNRWALPIQYNNTQQLDCYRIVTGDTVYIANMAKNRIRKTHPIDPMLDMSCDAIRSRNYFLLDQTEDSEDDFPFAQAKTIYKDYFLLEMELAATYSPKNWYCYVLDTKSDRLFKRQMRALAKCFPNILIGTERKLNNDGQGMAEAYLDCLTMLAKPHRQWKYVSLLQNHDTAIKTRFQIMQILKWLDGANDAEITNPGRRINRKLDWTVSALSLFHNKTKMAAFGSKKIAMTKGNVAATLSRHMVEYVLNELDLTEMLRRLNQVEFGRDEYLFPTLNSVDFIGAPGGASQICIEKRQQVEQFTRAVVWINYSADECASRFKRHGVCVFGMEDLGTNFIRWPHIYANKFVPEFDLGASVCWYEALYNRTQFNSREEQLAMLDKEFYLQLPNVG</sequence>
<keyword evidence="5" id="KW-0325">Glycoprotein</keyword>
<reference evidence="7 8" key="1">
    <citation type="submission" date="2024-10" db="EMBL/GenBank/DDBJ databases">
        <authorList>
            <person name="Kim D."/>
        </authorList>
    </citation>
    <scope>NUCLEOTIDE SEQUENCE [LARGE SCALE GENOMIC DNA]</scope>
    <source>
        <strain evidence="7">BH-2024</strain>
    </source>
</reference>
<proteinExistence type="predicted"/>
<feature type="compositionally biased region" description="Polar residues" evidence="6">
    <location>
        <begin position="286"/>
        <end position="300"/>
    </location>
</feature>
<name>A0ABD2KY72_9BILA</name>
<keyword evidence="3" id="KW-0808">Transferase</keyword>
<evidence type="ECO:0000313" key="7">
    <source>
        <dbReference type="EMBL" id="KAL3107530.1"/>
    </source>
</evidence>
<dbReference type="PANTHER" id="PTHR46671:SF7">
    <property type="entry name" value="CORE-2_I-BRANCHING ENZYME"/>
    <property type="match status" value="1"/>
</dbReference>
<dbReference type="InterPro" id="IPR003406">
    <property type="entry name" value="Glyco_trans_14"/>
</dbReference>
<dbReference type="PANTHER" id="PTHR46671">
    <property type="entry name" value="PROTEIN CBG11221"/>
    <property type="match status" value="1"/>
</dbReference>
<evidence type="ECO:0000256" key="5">
    <source>
        <dbReference type="ARBA" id="ARBA00023180"/>
    </source>
</evidence>
<dbReference type="GO" id="GO:0016020">
    <property type="term" value="C:membrane"/>
    <property type="evidence" value="ECO:0007669"/>
    <property type="project" value="UniProtKB-SubCell"/>
</dbReference>